<feature type="transmembrane region" description="Helical" evidence="8">
    <location>
        <begin position="289"/>
        <end position="310"/>
    </location>
</feature>
<feature type="transmembrane region" description="Helical" evidence="8">
    <location>
        <begin position="227"/>
        <end position="250"/>
    </location>
</feature>
<feature type="transmembrane region" description="Helical" evidence="8">
    <location>
        <begin position="43"/>
        <end position="65"/>
    </location>
</feature>
<evidence type="ECO:0000313" key="10">
    <source>
        <dbReference type="EMBL" id="NEV63231.1"/>
    </source>
</evidence>
<evidence type="ECO:0000256" key="7">
    <source>
        <dbReference type="RuleBase" id="RU000320"/>
    </source>
</evidence>
<protein>
    <recommendedName>
        <fullName evidence="9">NADH:quinone oxidoreductase/Mrp antiporter transmembrane domain-containing protein</fullName>
    </recommendedName>
</protein>
<feature type="transmembrane region" description="Helical" evidence="8">
    <location>
        <begin position="427"/>
        <end position="447"/>
    </location>
</feature>
<keyword evidence="6 8" id="KW-0472">Membrane</keyword>
<name>A0A6M0K1M6_9GAMM</name>
<evidence type="ECO:0000259" key="9">
    <source>
        <dbReference type="Pfam" id="PF00361"/>
    </source>
</evidence>
<dbReference type="PANTHER" id="PTHR42703">
    <property type="entry name" value="NADH DEHYDROGENASE"/>
    <property type="match status" value="1"/>
</dbReference>
<feature type="domain" description="NADH:quinone oxidoreductase/Mrp antiporter transmembrane" evidence="9">
    <location>
        <begin position="149"/>
        <end position="438"/>
    </location>
</feature>
<evidence type="ECO:0000256" key="4">
    <source>
        <dbReference type="ARBA" id="ARBA00022692"/>
    </source>
</evidence>
<evidence type="ECO:0000256" key="1">
    <source>
        <dbReference type="ARBA" id="ARBA00004651"/>
    </source>
</evidence>
<evidence type="ECO:0000313" key="11">
    <source>
        <dbReference type="Proteomes" id="UP000483379"/>
    </source>
</evidence>
<feature type="transmembrane region" description="Helical" evidence="8">
    <location>
        <begin position="262"/>
        <end position="283"/>
    </location>
</feature>
<sequence length="503" mass="52010">MDWLAPLVSLDRLAWLDPLAWLVVLPLGWATLAFVLGSGRGAWAALAGVSLQLWLAVELAGTILADGATPPVGASEMAAHHAVGGWGAPLGIDLAADGLSAAMLILTQMVALPLAVYARAYFKAGDPAGAWFWPLMGFLIAGLNALFVSADLFNLYVTLELVGLASVGIVAAGGGAQQLAAALRYLFVSLVGSGAYLLGVALIYGAYGTVSIATLTPLIAAEAPRLVWLAAGLMLVGLLLKTALFPFHFWLPPAHGSAPAPVSALLSALVVKASFYLILRLWIGPLEPLLPAAAAWLAALLGALAIFWGSYRAIRAVKLKRLIAYSTVAQLGYLFLIFPLLAQPAALQAGVMQVFAHGLAKAGMFAAAGVMIRATGQDTVAGLAGAVDRLPVTLFAFGLAGMTLMGLPPSSGFLAKWQIIEAALAQGYWIIAVVALAGGLLAALYVFRVLRQAFLVSGADVAERGPVPAVPRTLEWSAFVLAAASVLLGLRGVELMRLLGAGA</sequence>
<reference evidence="10 11" key="1">
    <citation type="submission" date="2020-02" db="EMBL/GenBank/DDBJ databases">
        <title>Genome sequences of Thiorhodococcus mannitoliphagus and Thiorhodococcus minor, purple sulfur photosynthetic bacteria in the gammaproteobacterial family, Chromatiaceae.</title>
        <authorList>
            <person name="Aviles F.A."/>
            <person name="Meyer T.E."/>
            <person name="Kyndt J.A."/>
        </authorList>
    </citation>
    <scope>NUCLEOTIDE SEQUENCE [LARGE SCALE GENOMIC DNA]</scope>
    <source>
        <strain evidence="10 11">DSM 11518</strain>
    </source>
</reference>
<evidence type="ECO:0000256" key="3">
    <source>
        <dbReference type="ARBA" id="ARBA00022475"/>
    </source>
</evidence>
<dbReference type="Pfam" id="PF00361">
    <property type="entry name" value="Proton_antipo_M"/>
    <property type="match status" value="1"/>
</dbReference>
<comment type="similarity">
    <text evidence="2">Belongs to the CPA3 antiporters (TC 2.A.63) subunit D family.</text>
</comment>
<feature type="transmembrane region" description="Helical" evidence="8">
    <location>
        <begin position="354"/>
        <end position="374"/>
    </location>
</feature>
<keyword evidence="5 8" id="KW-1133">Transmembrane helix</keyword>
<keyword evidence="3" id="KW-1003">Cell membrane</keyword>
<dbReference type="InterPro" id="IPR001750">
    <property type="entry name" value="ND/Mrp_TM"/>
</dbReference>
<proteinExistence type="inferred from homology"/>
<evidence type="ECO:0000256" key="2">
    <source>
        <dbReference type="ARBA" id="ARBA00005346"/>
    </source>
</evidence>
<keyword evidence="4 7" id="KW-0812">Transmembrane</keyword>
<dbReference type="Proteomes" id="UP000483379">
    <property type="component" value="Unassembled WGS sequence"/>
</dbReference>
<evidence type="ECO:0000256" key="8">
    <source>
        <dbReference type="SAM" id="Phobius"/>
    </source>
</evidence>
<dbReference type="GO" id="GO:0005886">
    <property type="term" value="C:plasma membrane"/>
    <property type="evidence" value="ECO:0007669"/>
    <property type="project" value="UniProtKB-SubCell"/>
</dbReference>
<keyword evidence="11" id="KW-1185">Reference proteome</keyword>
<feature type="transmembrane region" description="Helical" evidence="8">
    <location>
        <begin position="20"/>
        <end position="36"/>
    </location>
</feature>
<accession>A0A6M0K1M6</accession>
<dbReference type="GO" id="GO:0008137">
    <property type="term" value="F:NADH dehydrogenase (ubiquinone) activity"/>
    <property type="evidence" value="ECO:0007669"/>
    <property type="project" value="InterPro"/>
</dbReference>
<dbReference type="PANTHER" id="PTHR42703:SF1">
    <property type="entry name" value="NA(+)_H(+) ANTIPORTER SUBUNIT D1"/>
    <property type="match status" value="1"/>
</dbReference>
<evidence type="ECO:0000256" key="6">
    <source>
        <dbReference type="ARBA" id="ARBA00023136"/>
    </source>
</evidence>
<evidence type="ECO:0000256" key="5">
    <source>
        <dbReference type="ARBA" id="ARBA00022989"/>
    </source>
</evidence>
<comment type="subcellular location">
    <subcellularLocation>
        <location evidence="1">Cell membrane</location>
        <topology evidence="1">Multi-pass membrane protein</topology>
    </subcellularLocation>
    <subcellularLocation>
        <location evidence="7">Membrane</location>
        <topology evidence="7">Multi-pass membrane protein</topology>
    </subcellularLocation>
</comment>
<dbReference type="AlphaFoldDB" id="A0A6M0K1M6"/>
<dbReference type="GO" id="GO:0042773">
    <property type="term" value="P:ATP synthesis coupled electron transport"/>
    <property type="evidence" value="ECO:0007669"/>
    <property type="project" value="InterPro"/>
</dbReference>
<feature type="transmembrane region" description="Helical" evidence="8">
    <location>
        <begin position="130"/>
        <end position="147"/>
    </location>
</feature>
<feature type="transmembrane region" description="Helical" evidence="8">
    <location>
        <begin position="386"/>
        <end position="407"/>
    </location>
</feature>
<feature type="transmembrane region" description="Helical" evidence="8">
    <location>
        <begin position="322"/>
        <end position="342"/>
    </location>
</feature>
<feature type="transmembrane region" description="Helical" evidence="8">
    <location>
        <begin position="99"/>
        <end position="118"/>
    </location>
</feature>
<dbReference type="PRINTS" id="PR01437">
    <property type="entry name" value="NUOXDRDTASE4"/>
</dbReference>
<gene>
    <name evidence="10" type="ORF">G3446_15275</name>
</gene>
<dbReference type="EMBL" id="JAAIJQ010000045">
    <property type="protein sequence ID" value="NEV63231.1"/>
    <property type="molecule type" value="Genomic_DNA"/>
</dbReference>
<feature type="transmembrane region" description="Helical" evidence="8">
    <location>
        <begin position="185"/>
        <end position="207"/>
    </location>
</feature>
<dbReference type="InterPro" id="IPR003918">
    <property type="entry name" value="NADH_UbQ_OxRdtase"/>
</dbReference>
<dbReference type="InterPro" id="IPR050586">
    <property type="entry name" value="CPA3_Na-H_Antiporter_D"/>
</dbReference>
<comment type="caution">
    <text evidence="10">The sequence shown here is derived from an EMBL/GenBank/DDBJ whole genome shotgun (WGS) entry which is preliminary data.</text>
</comment>
<organism evidence="10 11">
    <name type="scientific">Thiorhodococcus minor</name>
    <dbReference type="NCBI Taxonomy" id="57489"/>
    <lineage>
        <taxon>Bacteria</taxon>
        <taxon>Pseudomonadati</taxon>
        <taxon>Pseudomonadota</taxon>
        <taxon>Gammaproteobacteria</taxon>
        <taxon>Chromatiales</taxon>
        <taxon>Chromatiaceae</taxon>
        <taxon>Thiorhodococcus</taxon>
    </lineage>
</organism>
<feature type="transmembrane region" description="Helical" evidence="8">
    <location>
        <begin position="153"/>
        <end position="173"/>
    </location>
</feature>